<dbReference type="OrthoDB" id="411173at2759"/>
<accession>A0A2I0U5A1</accession>
<evidence type="ECO:0000313" key="2">
    <source>
        <dbReference type="EMBL" id="PKU41254.1"/>
    </source>
</evidence>
<dbReference type="AlphaFoldDB" id="A0A2I0U5A1"/>
<keyword evidence="2" id="KW-0695">RNA-directed DNA polymerase</keyword>
<dbReference type="GO" id="GO:0061343">
    <property type="term" value="P:cell adhesion involved in heart morphogenesis"/>
    <property type="evidence" value="ECO:0007669"/>
    <property type="project" value="TreeGrafter"/>
</dbReference>
<sequence length="222" mass="24832">MKGKANKGDFVLGVCCRPPNQDKEADEAFYKRLAAVSQLPALVLVGDFNLLDICWKYNTAESRQARRFLECMEDNFLTQLPSCPQGVQPPELEDKDGEQNNPPVIQEEVINDLLLHLDTHKSMGPDGIHPRVLRELAGELTKPPSIIYQQSWSTGEVPDDWRVPNVTPIYKKGWKEDLGNYRPVSLTSVPAKITERIILSELSRQVQGSQGISMALSKGHLA</sequence>
<name>A0A2I0U5A1_LIMLA</name>
<dbReference type="PANTHER" id="PTHR33395">
    <property type="entry name" value="TRANSCRIPTASE, PUTATIVE-RELATED-RELATED"/>
    <property type="match status" value="1"/>
</dbReference>
<dbReference type="InterPro" id="IPR036691">
    <property type="entry name" value="Endo/exonu/phosph_ase_sf"/>
</dbReference>
<organism evidence="2 3">
    <name type="scientific">Limosa lapponica baueri</name>
    <dbReference type="NCBI Taxonomy" id="1758121"/>
    <lineage>
        <taxon>Eukaryota</taxon>
        <taxon>Metazoa</taxon>
        <taxon>Chordata</taxon>
        <taxon>Craniata</taxon>
        <taxon>Vertebrata</taxon>
        <taxon>Euteleostomi</taxon>
        <taxon>Archelosauria</taxon>
        <taxon>Archosauria</taxon>
        <taxon>Dinosauria</taxon>
        <taxon>Saurischia</taxon>
        <taxon>Theropoda</taxon>
        <taxon>Coelurosauria</taxon>
        <taxon>Aves</taxon>
        <taxon>Neognathae</taxon>
        <taxon>Neoaves</taxon>
        <taxon>Charadriiformes</taxon>
        <taxon>Scolopacidae</taxon>
        <taxon>Limosa</taxon>
    </lineage>
</organism>
<evidence type="ECO:0000256" key="1">
    <source>
        <dbReference type="SAM" id="MobiDB-lite"/>
    </source>
</evidence>
<gene>
    <name evidence="2" type="ORF">llap_8443</name>
</gene>
<feature type="region of interest" description="Disordered" evidence="1">
    <location>
        <begin position="82"/>
        <end position="101"/>
    </location>
</feature>
<dbReference type="GO" id="GO:0007508">
    <property type="term" value="P:larval heart development"/>
    <property type="evidence" value="ECO:0007669"/>
    <property type="project" value="TreeGrafter"/>
</dbReference>
<reference evidence="3" key="1">
    <citation type="submission" date="2017-11" db="EMBL/GenBank/DDBJ databases">
        <authorList>
            <person name="Lima N.C."/>
            <person name="Parody-Merino A.M."/>
            <person name="Battley P.F."/>
            <person name="Fidler A.E."/>
            <person name="Prosdocimi F."/>
        </authorList>
    </citation>
    <scope>NUCLEOTIDE SEQUENCE [LARGE SCALE GENOMIC DNA]</scope>
</reference>
<proteinExistence type="predicted"/>
<dbReference type="EMBL" id="KZ506141">
    <property type="protein sequence ID" value="PKU41254.1"/>
    <property type="molecule type" value="Genomic_DNA"/>
</dbReference>
<dbReference type="GO" id="GO:0031012">
    <property type="term" value="C:extracellular matrix"/>
    <property type="evidence" value="ECO:0007669"/>
    <property type="project" value="TreeGrafter"/>
</dbReference>
<keyword evidence="2" id="KW-0808">Transferase</keyword>
<evidence type="ECO:0000313" key="3">
    <source>
        <dbReference type="Proteomes" id="UP000233556"/>
    </source>
</evidence>
<keyword evidence="3" id="KW-1185">Reference proteome</keyword>
<dbReference type="GO" id="GO:0003964">
    <property type="term" value="F:RNA-directed DNA polymerase activity"/>
    <property type="evidence" value="ECO:0007669"/>
    <property type="project" value="UniProtKB-KW"/>
</dbReference>
<dbReference type="PANTHER" id="PTHR33395:SF22">
    <property type="entry name" value="REVERSE TRANSCRIPTASE DOMAIN-CONTAINING PROTEIN"/>
    <property type="match status" value="1"/>
</dbReference>
<keyword evidence="2" id="KW-0548">Nucleotidyltransferase</keyword>
<reference evidence="3" key="2">
    <citation type="submission" date="2017-12" db="EMBL/GenBank/DDBJ databases">
        <title>Genome sequence of the Bar-tailed Godwit (Limosa lapponica baueri).</title>
        <authorList>
            <person name="Lima N.C.B."/>
            <person name="Parody-Merino A.M."/>
            <person name="Battley P.F."/>
            <person name="Fidler A.E."/>
            <person name="Prosdocimi F."/>
        </authorList>
    </citation>
    <scope>NUCLEOTIDE SEQUENCE [LARGE SCALE GENOMIC DNA]</scope>
</reference>
<dbReference type="Gene3D" id="3.60.10.10">
    <property type="entry name" value="Endonuclease/exonuclease/phosphatase"/>
    <property type="match status" value="1"/>
</dbReference>
<protein>
    <submittedName>
        <fullName evidence="2">Rna-directed dna polymerase from mobile element jockey-like</fullName>
    </submittedName>
</protein>
<dbReference type="Proteomes" id="UP000233556">
    <property type="component" value="Unassembled WGS sequence"/>
</dbReference>